<evidence type="ECO:0000259" key="6">
    <source>
        <dbReference type="PROSITE" id="PS50977"/>
    </source>
</evidence>
<feature type="region of interest" description="Disordered" evidence="5">
    <location>
        <begin position="1"/>
        <end position="26"/>
    </location>
</feature>
<evidence type="ECO:0000313" key="7">
    <source>
        <dbReference type="EMBL" id="MDV2478440.1"/>
    </source>
</evidence>
<sequence>MPRCTWPRSDECDSNRRYRPDSAGSRSPAVATLATIVDGGSRFAVVPTLRSDGVFVVPTDRAPARLTQQQRTAISRTRILDAAVDVLARQGYSAATTLRIQQEAGVSRGRLLHQFPSREALLVAAVHHVAVARVDDLKQLDDWPRGPEERIDRAVEVMWSTFHQPYFWAATELWLAARANENLREALLPQERALGRLVKESIAAVFGADLCARPGYEIVREVLFASMRGIALTYALDPRDPASDPHVGEWKTIARRLLLDSES</sequence>
<dbReference type="PRINTS" id="PR00455">
    <property type="entry name" value="HTHTETR"/>
</dbReference>
<dbReference type="InterPro" id="IPR001647">
    <property type="entry name" value="HTH_TetR"/>
</dbReference>
<dbReference type="PANTHER" id="PTHR30055">
    <property type="entry name" value="HTH-TYPE TRANSCRIPTIONAL REGULATOR RUTR"/>
    <property type="match status" value="1"/>
</dbReference>
<keyword evidence="8" id="KW-1185">Reference proteome</keyword>
<gene>
    <name evidence="7" type="ORF">F8M49_28980</name>
</gene>
<feature type="domain" description="HTH tetR-type" evidence="6">
    <location>
        <begin position="73"/>
        <end position="133"/>
    </location>
</feature>
<dbReference type="Gene3D" id="1.10.357.10">
    <property type="entry name" value="Tetracycline Repressor, domain 2"/>
    <property type="match status" value="1"/>
</dbReference>
<dbReference type="Proteomes" id="UP001275440">
    <property type="component" value="Unassembled WGS sequence"/>
</dbReference>
<evidence type="ECO:0000313" key="8">
    <source>
        <dbReference type="Proteomes" id="UP001275440"/>
    </source>
</evidence>
<dbReference type="PANTHER" id="PTHR30055:SF234">
    <property type="entry name" value="HTH-TYPE TRANSCRIPTIONAL REGULATOR BETI"/>
    <property type="match status" value="1"/>
</dbReference>
<feature type="compositionally biased region" description="Basic and acidic residues" evidence="5">
    <location>
        <begin position="8"/>
        <end position="20"/>
    </location>
</feature>
<evidence type="ECO:0000256" key="3">
    <source>
        <dbReference type="ARBA" id="ARBA00023163"/>
    </source>
</evidence>
<evidence type="ECO:0000256" key="5">
    <source>
        <dbReference type="SAM" id="MobiDB-lite"/>
    </source>
</evidence>
<dbReference type="PROSITE" id="PS50977">
    <property type="entry name" value="HTH_TETR_2"/>
    <property type="match status" value="1"/>
</dbReference>
<evidence type="ECO:0000256" key="4">
    <source>
        <dbReference type="PROSITE-ProRule" id="PRU00335"/>
    </source>
</evidence>
<protein>
    <submittedName>
        <fullName evidence="7">TetR/AcrR family transcriptional regulator</fullName>
    </submittedName>
</protein>
<comment type="caution">
    <text evidence="7">The sequence shown here is derived from an EMBL/GenBank/DDBJ whole genome shotgun (WGS) entry which is preliminary data.</text>
</comment>
<dbReference type="InterPro" id="IPR009057">
    <property type="entry name" value="Homeodomain-like_sf"/>
</dbReference>
<dbReference type="Pfam" id="PF00440">
    <property type="entry name" value="TetR_N"/>
    <property type="match status" value="1"/>
</dbReference>
<dbReference type="InterPro" id="IPR050109">
    <property type="entry name" value="HTH-type_TetR-like_transc_reg"/>
</dbReference>
<accession>A0ABU3WWQ8</accession>
<keyword evidence="3" id="KW-0804">Transcription</keyword>
<evidence type="ECO:0000256" key="2">
    <source>
        <dbReference type="ARBA" id="ARBA00023125"/>
    </source>
</evidence>
<proteinExistence type="predicted"/>
<keyword evidence="1" id="KW-0805">Transcription regulation</keyword>
<keyword evidence="2 4" id="KW-0238">DNA-binding</keyword>
<feature type="DNA-binding region" description="H-T-H motif" evidence="4">
    <location>
        <begin position="96"/>
        <end position="115"/>
    </location>
</feature>
<dbReference type="EMBL" id="WBMO01000005">
    <property type="protein sequence ID" value="MDV2478440.1"/>
    <property type="molecule type" value="Genomic_DNA"/>
</dbReference>
<organism evidence="7 8">
    <name type="scientific">Rhodococcus zopfii</name>
    <dbReference type="NCBI Taxonomy" id="43772"/>
    <lineage>
        <taxon>Bacteria</taxon>
        <taxon>Bacillati</taxon>
        <taxon>Actinomycetota</taxon>
        <taxon>Actinomycetes</taxon>
        <taxon>Mycobacteriales</taxon>
        <taxon>Nocardiaceae</taxon>
        <taxon>Rhodococcus</taxon>
    </lineage>
</organism>
<reference evidence="7 8" key="1">
    <citation type="submission" date="2019-10" db="EMBL/GenBank/DDBJ databases">
        <title>Draft Genome Assembly of Rhodococcus zopfii DSM44189.</title>
        <authorList>
            <person name="Sutton J.M."/>
            <person name="Akob D.M."/>
            <person name="Bushman T.J."/>
        </authorList>
    </citation>
    <scope>NUCLEOTIDE SEQUENCE [LARGE SCALE GENOMIC DNA]</scope>
    <source>
        <strain evidence="7 8">DSM 44189</strain>
    </source>
</reference>
<evidence type="ECO:0000256" key="1">
    <source>
        <dbReference type="ARBA" id="ARBA00023015"/>
    </source>
</evidence>
<name>A0ABU3WWQ8_9NOCA</name>
<dbReference type="SUPFAM" id="SSF46689">
    <property type="entry name" value="Homeodomain-like"/>
    <property type="match status" value="1"/>
</dbReference>